<dbReference type="SUPFAM" id="SSF117074">
    <property type="entry name" value="Hypothetical protein PA1324"/>
    <property type="match status" value="1"/>
</dbReference>
<dbReference type="NCBIfam" id="TIGR01451">
    <property type="entry name" value="B_ant_repeat"/>
    <property type="match status" value="1"/>
</dbReference>
<comment type="caution">
    <text evidence="3">The sequence shown here is derived from an EMBL/GenBank/DDBJ whole genome shotgun (WGS) entry which is preliminary data.</text>
</comment>
<accession>A0A8J7Z0M3</accession>
<reference evidence="3" key="1">
    <citation type="submission" date="2019-12" db="EMBL/GenBank/DDBJ databases">
        <title>High-Quality draft genome sequences of three cyanobacteria isolated from the limestone walls of the Old Cathedral of Coimbra.</title>
        <authorList>
            <person name="Tiago I."/>
            <person name="Soares F."/>
            <person name="Portugal A."/>
        </authorList>
    </citation>
    <scope>NUCLEOTIDE SEQUENCE</scope>
    <source>
        <strain evidence="3">A</strain>
    </source>
</reference>
<dbReference type="InterPro" id="IPR047589">
    <property type="entry name" value="DUF11_rpt"/>
</dbReference>
<feature type="chain" id="PRO_5035175057" evidence="1">
    <location>
        <begin position="28"/>
        <end position="482"/>
    </location>
</feature>
<sequence>MVHRKRCRFLTALLFLSIAFQPLAVKAASTILNTASYSFENAEKQTFTGFTNQLEQKLDDPFGQIRGCGGELLPDYAGFSVGVYEANINDTPTSLVPLTRTGVGTGFTGAPPNLQNSNPFFLANDAPKGAYNFFLNRTNGQIEVGKRYILIVSPPSNLKRYSQRQIRIVITARDNVANTVSYTATALDGRGISLDGDPASFSTTVTVSNAERTGLVLSALSLLDRPICVGASQPIQIIKTADRAAAEPGDTVIYRLSVRNLNTVASTQSEIVDQLPLGFSFLPKSVRGELAGNRVPITTNQSGSTVTFKFDGAIPPDGVLNVAYAVQLSPDSVRGSGENLASVSVRRADTNAVLRDGPSKYRLRIRPGIISDCGTLIGQVFEDKNFDGEQQPGEPGIANAVILLDDGTRITTDPNGIFSVANVLAGSRTGVLDLSSVPGYTFAPNRYIKERNSQSRLVRLEPSGLARMNFAVTPAAPEASKP</sequence>
<dbReference type="Gene3D" id="2.60.40.10">
    <property type="entry name" value="Immunoglobulins"/>
    <property type="match status" value="1"/>
</dbReference>
<evidence type="ECO:0000259" key="2">
    <source>
        <dbReference type="Pfam" id="PF01345"/>
    </source>
</evidence>
<dbReference type="AlphaFoldDB" id="A0A8J7Z0M3"/>
<evidence type="ECO:0000313" key="3">
    <source>
        <dbReference type="EMBL" id="NDJ16915.1"/>
    </source>
</evidence>
<feature type="domain" description="DUF11" evidence="2">
    <location>
        <begin position="235"/>
        <end position="335"/>
    </location>
</feature>
<keyword evidence="4" id="KW-1185">Reference proteome</keyword>
<dbReference type="Proteomes" id="UP000646053">
    <property type="component" value="Unassembled WGS sequence"/>
</dbReference>
<dbReference type="InterPro" id="IPR013783">
    <property type="entry name" value="Ig-like_fold"/>
</dbReference>
<dbReference type="InterPro" id="IPR001434">
    <property type="entry name" value="OmcB-like_DUF11"/>
</dbReference>
<dbReference type="Pfam" id="PF01345">
    <property type="entry name" value="DUF11"/>
    <property type="match status" value="1"/>
</dbReference>
<name>A0A8J7Z0M3_9CYAN</name>
<dbReference type="RefSeq" id="WP_162422417.1">
    <property type="nucleotide sequence ID" value="NZ_WVIE01000005.1"/>
</dbReference>
<evidence type="ECO:0000313" key="4">
    <source>
        <dbReference type="Proteomes" id="UP000646053"/>
    </source>
</evidence>
<dbReference type="EMBL" id="WVIE01000005">
    <property type="protein sequence ID" value="NDJ16915.1"/>
    <property type="molecule type" value="Genomic_DNA"/>
</dbReference>
<protein>
    <submittedName>
        <fullName evidence="3">DUF11 domain-containing protein</fullName>
    </submittedName>
</protein>
<gene>
    <name evidence="3" type="ORF">GS601_06370</name>
</gene>
<evidence type="ECO:0000256" key="1">
    <source>
        <dbReference type="SAM" id="SignalP"/>
    </source>
</evidence>
<proteinExistence type="predicted"/>
<organism evidence="3 4">
    <name type="scientific">Myxacorys almedinensis A</name>
    <dbReference type="NCBI Taxonomy" id="2690445"/>
    <lineage>
        <taxon>Bacteria</taxon>
        <taxon>Bacillati</taxon>
        <taxon>Cyanobacteriota</taxon>
        <taxon>Cyanophyceae</taxon>
        <taxon>Leptolyngbyales</taxon>
        <taxon>Leptolyngbyaceae</taxon>
        <taxon>Myxacorys</taxon>
        <taxon>Myxacorys almedinensis</taxon>
    </lineage>
</organism>
<feature type="signal peptide" evidence="1">
    <location>
        <begin position="1"/>
        <end position="27"/>
    </location>
</feature>
<keyword evidence="1" id="KW-0732">Signal</keyword>